<reference evidence="4 5" key="1">
    <citation type="submission" date="2016-11" db="EMBL/GenBank/DDBJ databases">
        <title>complete genome sequence of Bifidobacterium choerinum strain FMB-1.</title>
        <authorList>
            <person name="Park C.-S."/>
            <person name="Jung D.-H."/>
            <person name="Choi D.-S."/>
        </authorList>
    </citation>
    <scope>NUCLEOTIDE SEQUENCE [LARGE SCALE GENOMIC DNA]</scope>
    <source>
        <strain evidence="4 5">FMB-1</strain>
    </source>
</reference>
<dbReference type="KEGG" id="bcho:BcFMB_09135"/>
<sequence length="1114" mass="116013">MAVNENIMVRLTANISDYSAKMQQASAQTERLATTIVKPTNRVRQFETAATKTGMAVGAMSLAFGVAGVKMFADFDEAMSEVKANTGATGDELDALKNAALDAGKSTVYNATQSAQAINELAKAGMSTADVLSGGLSGALNLAASDGMEVADAAELMSSTLAQFNLTGSDAGRVADALAAGAAAAQGSAADLGYALSQAGLVANSFGISMEETTGALALFANTGMIGSDAGTSLKSMLQRLANPSKEAAATLEELGINAYDASGEFVGLESLAGQLKSQMGGLTQEQRNAAMATIFGADAVRAANALYEAGADGVDEWTQTVSQSGVAAEMAAAKTDNLKGDMEQLSGAIETALIQTGSGANDALRDIVQSVTGVVDAFASLDDDTQQLIVKGGLLVGALAGVHKVFGDLKNSCSVFGESLGLAIDPVQRLSSALPQFKEGFKVAFGGAQTQIEAFGGAVSRSQSVMGGMRIAAGGVLDLLGGPWGIALGIAGTLLAGYAEKVQKAKARTQELEAAIESGADVSEKMVKQVQEVDYGWYDRWKSGVDNLSGALDKAGISMSEFVRAAQGDQGALDKINGVVDKWSKYDSDTKEFHLARLIKSDLSDLSGAYEDASEKADAAKKANEELAASADQTGDAAQDAAAGTDELAGAMDESQSAAEEYADALDDLIDSLFSLEAPTLTAAQAQVQLDQSIRETVAKLTKQGKVLDENGNYLEGMQEKGEEAKSALYDLAGQAQDTATKILEEGQATGDMEGATKRAGDALAGARDAFIEAAVAAGINRDKAAELADKFGLSRDKAEELKQGLEQLDQTHADPTVDADTDAANQKIDDTQLRLQSMPNGQFMVYGNNEQAMQALAEITGATIDPKTGTLMLNKDQYDIALAIANGATIDPKTGFLLGNDNDYWKHVAESNGWKIDPKTGYIYGNNGQAMKSVKQVQQQKINDKSFAITATGAAAVEQQIGRIQQMRIGDKSFTVKTYYTSQGEKVHGGTIPKASGGMVFGPGTGTSDSIPARLSNGEFVVRAAQARRFRGLLESINNGSYGDSQGYAHGGMVAAQASPAEPYVREVRDRAVAPQYSQYNTFNMRGAASPRTQSDIIAAKLRFVGSSMMGA</sequence>
<dbReference type="Gene3D" id="1.10.287.950">
    <property type="entry name" value="Methyl-accepting chemotaxis protein"/>
    <property type="match status" value="1"/>
</dbReference>
<dbReference type="PANTHER" id="PTHR37813">
    <property type="entry name" value="FELS-2 PROPHAGE PROTEIN"/>
    <property type="match status" value="1"/>
</dbReference>
<dbReference type="Proteomes" id="UP000229907">
    <property type="component" value="Chromosome"/>
</dbReference>
<dbReference type="SUPFAM" id="SSF58104">
    <property type="entry name" value="Methyl-accepting chemotaxis protein (MCP) signaling domain"/>
    <property type="match status" value="1"/>
</dbReference>
<evidence type="ECO:0000259" key="3">
    <source>
        <dbReference type="Pfam" id="PF10145"/>
    </source>
</evidence>
<dbReference type="PANTHER" id="PTHR37813:SF1">
    <property type="entry name" value="FELS-2 PROPHAGE PROTEIN"/>
    <property type="match status" value="1"/>
</dbReference>
<accession>A0A2D3D7D1</accession>
<dbReference type="Pfam" id="PF10145">
    <property type="entry name" value="PhageMin_Tail"/>
    <property type="match status" value="1"/>
</dbReference>
<dbReference type="AlphaFoldDB" id="A0A2D3D7D1"/>
<dbReference type="NCBIfam" id="TIGR01760">
    <property type="entry name" value="tape_meas_TP901"/>
    <property type="match status" value="1"/>
</dbReference>
<evidence type="ECO:0000256" key="2">
    <source>
        <dbReference type="SAM" id="MobiDB-lite"/>
    </source>
</evidence>
<name>A0A2D3D7D1_9BIFI</name>
<evidence type="ECO:0000313" key="4">
    <source>
        <dbReference type="EMBL" id="ATU21057.1"/>
    </source>
</evidence>
<dbReference type="InterPro" id="IPR010090">
    <property type="entry name" value="Phage_tape_meas"/>
</dbReference>
<organism evidence="4 5">
    <name type="scientific">Bifidobacterium choerinum</name>
    <dbReference type="NCBI Taxonomy" id="35760"/>
    <lineage>
        <taxon>Bacteria</taxon>
        <taxon>Bacillati</taxon>
        <taxon>Actinomycetota</taxon>
        <taxon>Actinomycetes</taxon>
        <taxon>Bifidobacteriales</taxon>
        <taxon>Bifidobacteriaceae</taxon>
        <taxon>Bifidobacterium</taxon>
    </lineage>
</organism>
<protein>
    <submittedName>
        <fullName evidence="4">Phage tail tape measure protein</fullName>
    </submittedName>
</protein>
<proteinExistence type="predicted"/>
<feature type="region of interest" description="Disordered" evidence="2">
    <location>
        <begin position="622"/>
        <end position="643"/>
    </location>
</feature>
<keyword evidence="1" id="KW-1188">Viral release from host cell</keyword>
<gene>
    <name evidence="4" type="ORF">BcFMB_09135</name>
</gene>
<evidence type="ECO:0000313" key="5">
    <source>
        <dbReference type="Proteomes" id="UP000229907"/>
    </source>
</evidence>
<feature type="domain" description="Phage tail tape measure protein" evidence="3">
    <location>
        <begin position="98"/>
        <end position="297"/>
    </location>
</feature>
<evidence type="ECO:0000256" key="1">
    <source>
        <dbReference type="ARBA" id="ARBA00022612"/>
    </source>
</evidence>
<feature type="compositionally biased region" description="Low complexity" evidence="2">
    <location>
        <begin position="627"/>
        <end position="643"/>
    </location>
</feature>
<dbReference type="EMBL" id="CP018044">
    <property type="protein sequence ID" value="ATU21057.1"/>
    <property type="molecule type" value="Genomic_DNA"/>
</dbReference>